<keyword evidence="2" id="KW-1185">Reference proteome</keyword>
<evidence type="ECO:0000313" key="1">
    <source>
        <dbReference type="EMBL" id="KAL1528209.1"/>
    </source>
</evidence>
<gene>
    <name evidence="1" type="ORF">AB1Y20_009568</name>
</gene>
<accession>A0AB34K0N8</accession>
<dbReference type="InterPro" id="IPR008979">
    <property type="entry name" value="Galactose-bd-like_sf"/>
</dbReference>
<protein>
    <recommendedName>
        <fullName evidence="3">F5/8 type C domain-containing protein</fullName>
    </recommendedName>
</protein>
<name>A0AB34K0N8_PRYPA</name>
<sequence length="325" mass="33783">MSSTFDDPRWAAHDFSGAACHDGVWGGGQAQWSFCHTQNQNNPWLSLNLGATSYVSSVRIYGRSDCCQSQLGTYQVWVATAAGNPTLLSGSAASRCQPADTLVAPATVGPFTVSCGLSGSYVTLFLPGNSRLLMIDELVVYGTVPTLAPTQAPTLAPTASPTAAPTAAPTALQELSVVGSSMSSTFDDPRWAAHDFSGAACHDGVWGGGQAQWSFCHTNRQSNPWLSLNLGATSYVASVRIYGRSDCCQSQLGVYQVWVATAAGDPTLLPGSAASRCQPGSTLVAPATVGPFTVSCGLSGSYVTLFLPGNSRLLMIDELVVTGSP</sequence>
<evidence type="ECO:0008006" key="3">
    <source>
        <dbReference type="Google" id="ProtNLM"/>
    </source>
</evidence>
<organism evidence="1 2">
    <name type="scientific">Prymnesium parvum</name>
    <name type="common">Toxic golden alga</name>
    <dbReference type="NCBI Taxonomy" id="97485"/>
    <lineage>
        <taxon>Eukaryota</taxon>
        <taxon>Haptista</taxon>
        <taxon>Haptophyta</taxon>
        <taxon>Prymnesiophyceae</taxon>
        <taxon>Prymnesiales</taxon>
        <taxon>Prymnesiaceae</taxon>
        <taxon>Prymnesium</taxon>
    </lineage>
</organism>
<comment type="caution">
    <text evidence="1">The sequence shown here is derived from an EMBL/GenBank/DDBJ whole genome shotgun (WGS) entry which is preliminary data.</text>
</comment>
<dbReference type="AlphaFoldDB" id="A0AB34K0N8"/>
<evidence type="ECO:0000313" key="2">
    <source>
        <dbReference type="Proteomes" id="UP001515480"/>
    </source>
</evidence>
<dbReference type="SUPFAM" id="SSF49785">
    <property type="entry name" value="Galactose-binding domain-like"/>
    <property type="match status" value="2"/>
</dbReference>
<dbReference type="Gene3D" id="2.60.120.260">
    <property type="entry name" value="Galactose-binding domain-like"/>
    <property type="match status" value="2"/>
</dbReference>
<dbReference type="PANTHER" id="PTHR45713:SF6">
    <property type="entry name" value="F5_8 TYPE C DOMAIN-CONTAINING PROTEIN"/>
    <property type="match status" value="1"/>
</dbReference>
<dbReference type="EMBL" id="JBGBPQ010000002">
    <property type="protein sequence ID" value="KAL1528209.1"/>
    <property type="molecule type" value="Genomic_DNA"/>
</dbReference>
<dbReference type="Pfam" id="PF22633">
    <property type="entry name" value="F5_F8_type_C_2"/>
    <property type="match status" value="2"/>
</dbReference>
<proteinExistence type="predicted"/>
<dbReference type="PANTHER" id="PTHR45713">
    <property type="entry name" value="FTP DOMAIN-CONTAINING PROTEIN"/>
    <property type="match status" value="1"/>
</dbReference>
<dbReference type="InterPro" id="IPR051941">
    <property type="entry name" value="BG_Antigen-Binding_Lectin"/>
</dbReference>
<dbReference type="Proteomes" id="UP001515480">
    <property type="component" value="Unassembled WGS sequence"/>
</dbReference>
<reference evidence="1 2" key="1">
    <citation type="journal article" date="2024" name="Science">
        <title>Giant polyketide synthase enzymes in the biosynthesis of giant marine polyether toxins.</title>
        <authorList>
            <person name="Fallon T.R."/>
            <person name="Shende V.V."/>
            <person name="Wierzbicki I.H."/>
            <person name="Pendleton A.L."/>
            <person name="Watervoot N.F."/>
            <person name="Auber R.P."/>
            <person name="Gonzalez D.J."/>
            <person name="Wisecaver J.H."/>
            <person name="Moore B.S."/>
        </authorList>
    </citation>
    <scope>NUCLEOTIDE SEQUENCE [LARGE SCALE GENOMIC DNA]</scope>
    <source>
        <strain evidence="1 2">12B1</strain>
    </source>
</reference>